<proteinExistence type="inferred from homology"/>
<evidence type="ECO:0000256" key="2">
    <source>
        <dbReference type="ARBA" id="ARBA00023136"/>
    </source>
</evidence>
<comment type="function">
    <text evidence="4">Part of the outer membrane protein assembly complex, which is involved in assembly and insertion of beta-barrel proteins into the outer membrane.</text>
</comment>
<evidence type="ECO:0000313" key="7">
    <source>
        <dbReference type="EMBL" id="RBP36746.1"/>
    </source>
</evidence>
<feature type="domain" description="Outer membrane protein assembly factor BamE" evidence="6">
    <location>
        <begin position="44"/>
        <end position="113"/>
    </location>
</feature>
<dbReference type="Proteomes" id="UP000253628">
    <property type="component" value="Unassembled WGS sequence"/>
</dbReference>
<evidence type="ECO:0000256" key="5">
    <source>
        <dbReference type="SAM" id="MobiDB-lite"/>
    </source>
</evidence>
<dbReference type="GO" id="GO:0043165">
    <property type="term" value="P:Gram-negative-bacterium-type cell outer membrane assembly"/>
    <property type="evidence" value="ECO:0007669"/>
    <property type="project" value="UniProtKB-UniRule"/>
</dbReference>
<reference evidence="7 8" key="1">
    <citation type="submission" date="2018-06" db="EMBL/GenBank/DDBJ databases">
        <title>Genomic Encyclopedia of Type Strains, Phase IV (KMG-IV): sequencing the most valuable type-strain genomes for metagenomic binning, comparative biology and taxonomic classification.</title>
        <authorList>
            <person name="Goeker M."/>
        </authorList>
    </citation>
    <scope>NUCLEOTIDE SEQUENCE [LARGE SCALE GENOMIC DNA]</scope>
    <source>
        <strain evidence="7 8">DSM 25520</strain>
    </source>
</reference>
<keyword evidence="2 4" id="KW-0472">Membrane</keyword>
<organism evidence="7 8">
    <name type="scientific">Eoetvoesiella caeni</name>
    <dbReference type="NCBI Taxonomy" id="645616"/>
    <lineage>
        <taxon>Bacteria</taxon>
        <taxon>Pseudomonadati</taxon>
        <taxon>Pseudomonadota</taxon>
        <taxon>Betaproteobacteria</taxon>
        <taxon>Burkholderiales</taxon>
        <taxon>Alcaligenaceae</taxon>
        <taxon>Eoetvoesiella</taxon>
    </lineage>
</organism>
<dbReference type="GO" id="GO:1990063">
    <property type="term" value="C:Bam protein complex"/>
    <property type="evidence" value="ECO:0007669"/>
    <property type="project" value="TreeGrafter"/>
</dbReference>
<dbReference type="InterPro" id="IPR007450">
    <property type="entry name" value="BamE_dom"/>
</dbReference>
<dbReference type="GO" id="GO:0030674">
    <property type="term" value="F:protein-macromolecule adaptor activity"/>
    <property type="evidence" value="ECO:0007669"/>
    <property type="project" value="TreeGrafter"/>
</dbReference>
<keyword evidence="3 4" id="KW-0998">Cell outer membrane</keyword>
<comment type="subcellular location">
    <subcellularLocation>
        <location evidence="4">Cell outer membrane</location>
    </subcellularLocation>
</comment>
<dbReference type="RefSeq" id="WP_242341891.1">
    <property type="nucleotide sequence ID" value="NZ_JACCEU010000003.1"/>
</dbReference>
<protein>
    <recommendedName>
        <fullName evidence="4">Outer membrane protein assembly factor BamE</fullName>
    </recommendedName>
</protein>
<feature type="region of interest" description="Disordered" evidence="5">
    <location>
        <begin position="115"/>
        <end position="179"/>
    </location>
</feature>
<dbReference type="PANTHER" id="PTHR37482:SF1">
    <property type="entry name" value="OUTER MEMBRANE PROTEIN ASSEMBLY FACTOR BAME"/>
    <property type="match status" value="1"/>
</dbReference>
<dbReference type="GO" id="GO:0051205">
    <property type="term" value="P:protein insertion into membrane"/>
    <property type="evidence" value="ECO:0007669"/>
    <property type="project" value="UniProtKB-UniRule"/>
</dbReference>
<dbReference type="Pfam" id="PF04355">
    <property type="entry name" value="BamE"/>
    <property type="match status" value="1"/>
</dbReference>
<comment type="similarity">
    <text evidence="4">Belongs to the BamE family.</text>
</comment>
<dbReference type="HAMAP" id="MF_00925">
    <property type="entry name" value="OM_assembly_BamE"/>
    <property type="match status" value="1"/>
</dbReference>
<dbReference type="PANTHER" id="PTHR37482">
    <property type="entry name" value="OUTER MEMBRANE PROTEIN ASSEMBLY FACTOR BAME"/>
    <property type="match status" value="1"/>
</dbReference>
<sequence length="179" mass="19511">MLTTATPLLLKLRAGVAVGALALALSACGGTKWGFPYKADVQQGSWITSEQVARLEKGMTREQVRFILGTPALQDIFRTNRWDYTYYNKPGYGKEEERQFTVWFEGDALARWEGDKQPDRQPFQKIDNGAAAPASAGNDKEAPATEQPAAPDNRTGVEINAAGTGNATPPNETSPQPLR</sequence>
<dbReference type="EMBL" id="QNRQ01000011">
    <property type="protein sequence ID" value="RBP36746.1"/>
    <property type="molecule type" value="Genomic_DNA"/>
</dbReference>
<gene>
    <name evidence="4" type="primary">bamE</name>
    <name evidence="7" type="ORF">DFR37_11154</name>
</gene>
<keyword evidence="8" id="KW-1185">Reference proteome</keyword>
<name>A0A366H4C6_9BURK</name>
<feature type="compositionally biased region" description="Polar residues" evidence="5">
    <location>
        <begin position="163"/>
        <end position="179"/>
    </location>
</feature>
<accession>A0A366H4C6</accession>
<evidence type="ECO:0000313" key="8">
    <source>
        <dbReference type="Proteomes" id="UP000253628"/>
    </source>
</evidence>
<evidence type="ECO:0000256" key="3">
    <source>
        <dbReference type="ARBA" id="ARBA00023237"/>
    </source>
</evidence>
<evidence type="ECO:0000259" key="6">
    <source>
        <dbReference type="Pfam" id="PF04355"/>
    </source>
</evidence>
<dbReference type="AlphaFoldDB" id="A0A366H4C6"/>
<dbReference type="Gene3D" id="3.30.1450.10">
    <property type="match status" value="1"/>
</dbReference>
<comment type="caution">
    <text evidence="7">The sequence shown here is derived from an EMBL/GenBank/DDBJ whole genome shotgun (WGS) entry which is preliminary data.</text>
</comment>
<keyword evidence="1 4" id="KW-0732">Signal</keyword>
<evidence type="ECO:0000256" key="1">
    <source>
        <dbReference type="ARBA" id="ARBA00022729"/>
    </source>
</evidence>
<comment type="subunit">
    <text evidence="4">Part of the Bam complex.</text>
</comment>
<evidence type="ECO:0000256" key="4">
    <source>
        <dbReference type="HAMAP-Rule" id="MF_00925"/>
    </source>
</evidence>
<dbReference type="InterPro" id="IPR037873">
    <property type="entry name" value="BamE-like"/>
</dbReference>
<dbReference type="InterPro" id="IPR026592">
    <property type="entry name" value="BamE"/>
</dbReference>